<dbReference type="WBParaSite" id="GPUH_0000918801-mRNA-1">
    <property type="protein sequence ID" value="GPUH_0000918801-mRNA-1"/>
    <property type="gene ID" value="GPUH_0000918801"/>
</dbReference>
<sequence>LEKRASAKERRHLALLFSQRLGTQVGVKLMFSQSRDEPDEGATENVRIAEDAAKDSDYHTFTTNVAVSYCGSFSVAVQKIKQKPL</sequence>
<organism evidence="1">
    <name type="scientific">Gongylonema pulchrum</name>
    <dbReference type="NCBI Taxonomy" id="637853"/>
    <lineage>
        <taxon>Eukaryota</taxon>
        <taxon>Metazoa</taxon>
        <taxon>Ecdysozoa</taxon>
        <taxon>Nematoda</taxon>
        <taxon>Chromadorea</taxon>
        <taxon>Rhabditida</taxon>
        <taxon>Spirurina</taxon>
        <taxon>Spiruromorpha</taxon>
        <taxon>Spiruroidea</taxon>
        <taxon>Gongylonematidae</taxon>
        <taxon>Gongylonema</taxon>
    </lineage>
</organism>
<name>A0A183DKD7_9BILA</name>
<evidence type="ECO:0000313" key="1">
    <source>
        <dbReference type="WBParaSite" id="GPUH_0000918801-mRNA-1"/>
    </source>
</evidence>
<dbReference type="AlphaFoldDB" id="A0A183DKD7"/>
<reference evidence="1" key="1">
    <citation type="submission" date="2016-06" db="UniProtKB">
        <authorList>
            <consortium name="WormBaseParasite"/>
        </authorList>
    </citation>
    <scope>IDENTIFICATION</scope>
</reference>
<accession>A0A183DKD7</accession>
<proteinExistence type="predicted"/>
<protein>
    <submittedName>
        <fullName evidence="1">PID domain-containing protein</fullName>
    </submittedName>
</protein>